<gene>
    <name evidence="1" type="ORF">GJ744_003010</name>
</gene>
<organism evidence="1 2">
    <name type="scientific">Endocarpon pusillum</name>
    <dbReference type="NCBI Taxonomy" id="364733"/>
    <lineage>
        <taxon>Eukaryota</taxon>
        <taxon>Fungi</taxon>
        <taxon>Dikarya</taxon>
        <taxon>Ascomycota</taxon>
        <taxon>Pezizomycotina</taxon>
        <taxon>Eurotiomycetes</taxon>
        <taxon>Chaetothyriomycetidae</taxon>
        <taxon>Verrucariales</taxon>
        <taxon>Verrucariaceae</taxon>
        <taxon>Endocarpon</taxon>
    </lineage>
</organism>
<keyword evidence="2" id="KW-1185">Reference proteome</keyword>
<evidence type="ECO:0000313" key="1">
    <source>
        <dbReference type="EMBL" id="KAF7503929.1"/>
    </source>
</evidence>
<evidence type="ECO:0000313" key="2">
    <source>
        <dbReference type="Proteomes" id="UP000606974"/>
    </source>
</evidence>
<name>A0A8H7AAG6_9EURO</name>
<sequence length="143" mass="15641">MSRLPEPGSPLLVIAVCQKGLSNFFDPLVRPVLETRIASQSFASFSSGSVSVFLIPDSKKELADCLTLCSSDLCLGSAPKNLVVAWNSKFLERITEFVVKIDESSKGDEGKFEFSTTSSIVETRWIGAPVALRRAIQRLSRSQ</sequence>
<protein>
    <submittedName>
        <fullName evidence="1">Uncharacterized protein</fullName>
    </submittedName>
</protein>
<proteinExistence type="predicted"/>
<dbReference type="EMBL" id="JAACFV010000156">
    <property type="protein sequence ID" value="KAF7503929.1"/>
    <property type="molecule type" value="Genomic_DNA"/>
</dbReference>
<comment type="caution">
    <text evidence="1">The sequence shown here is derived from an EMBL/GenBank/DDBJ whole genome shotgun (WGS) entry which is preliminary data.</text>
</comment>
<dbReference type="AlphaFoldDB" id="A0A8H7AAG6"/>
<dbReference type="Proteomes" id="UP000606974">
    <property type="component" value="Unassembled WGS sequence"/>
</dbReference>
<reference evidence="1" key="1">
    <citation type="submission" date="2020-02" db="EMBL/GenBank/DDBJ databases">
        <authorList>
            <person name="Palmer J.M."/>
        </authorList>
    </citation>
    <scope>NUCLEOTIDE SEQUENCE</scope>
    <source>
        <strain evidence="1">EPUS1.4</strain>
        <tissue evidence="1">Thallus</tissue>
    </source>
</reference>
<accession>A0A8H7AAG6</accession>